<organism evidence="2 3">
    <name type="scientific">Mucinivorans hirudinis</name>
    <dbReference type="NCBI Taxonomy" id="1433126"/>
    <lineage>
        <taxon>Bacteria</taxon>
        <taxon>Pseudomonadati</taxon>
        <taxon>Bacteroidota</taxon>
        <taxon>Bacteroidia</taxon>
        <taxon>Bacteroidales</taxon>
        <taxon>Rikenellaceae</taxon>
        <taxon>Mucinivorans</taxon>
    </lineage>
</organism>
<evidence type="ECO:0000256" key="1">
    <source>
        <dbReference type="SAM" id="SignalP"/>
    </source>
</evidence>
<dbReference type="Proteomes" id="UP000027616">
    <property type="component" value="Chromosome I"/>
</dbReference>
<dbReference type="STRING" id="1433126.BN938_0849"/>
<proteinExistence type="predicted"/>
<evidence type="ECO:0000313" key="2">
    <source>
        <dbReference type="EMBL" id="CDN30950.1"/>
    </source>
</evidence>
<reference evidence="2 3" key="1">
    <citation type="journal article" date="2015" name="Genome Announc.">
        <title>Complete Genome Sequence of the Novel Leech Symbiont Mucinivorans hirudinis M3T.</title>
        <authorList>
            <person name="Nelson M.C."/>
            <person name="Bomar L."/>
            <person name="Graf J."/>
        </authorList>
    </citation>
    <scope>NUCLEOTIDE SEQUENCE [LARGE SCALE GENOMIC DNA]</scope>
    <source>
        <strain evidence="3">M3</strain>
    </source>
</reference>
<protein>
    <recommendedName>
        <fullName evidence="4">Peptidyl-prolyl cis-trans isomerase</fullName>
    </recommendedName>
</protein>
<evidence type="ECO:0008006" key="4">
    <source>
        <dbReference type="Google" id="ProtNLM"/>
    </source>
</evidence>
<keyword evidence="3" id="KW-1185">Reference proteome</keyword>
<evidence type="ECO:0000313" key="3">
    <source>
        <dbReference type="Proteomes" id="UP000027616"/>
    </source>
</evidence>
<dbReference type="PROSITE" id="PS51257">
    <property type="entry name" value="PROKAR_LIPOPROTEIN"/>
    <property type="match status" value="1"/>
</dbReference>
<dbReference type="HOGENOM" id="CLU_080679_0_0_10"/>
<dbReference type="AlphaFoldDB" id="A0A060R734"/>
<dbReference type="eggNOG" id="COG0760">
    <property type="taxonomic scope" value="Bacteria"/>
</dbReference>
<sequence length="286" mass="33198">MRVRLLLSLICLAAAVSCGKFGLYTPHTEKPIAKVGENELYMRDLENIFNTEMTAEDSAKLIDSYINNWVRSQVKKEAAQKALSSQRAHIEELVEQYRTSLTTYMFENDYVASHLDTTLTTEQIQTYYNKNRDNFLLAGPIVKAAVVRIPAKNSSRRIEDMFKKNTEKDWDEFVAVAQKNGYKLDDYSREWVDFSTVIGHIPFYNSNFDEFLKSKKNYEVADEQYKYLMKILSFRLAGDYMPAERATDNIRKILLAARRSELVRTMEDSLVKVETDNDRVTINNNQ</sequence>
<accession>A0A060R734</accession>
<dbReference type="SUPFAM" id="SSF109998">
    <property type="entry name" value="Triger factor/SurA peptide-binding domain-like"/>
    <property type="match status" value="1"/>
</dbReference>
<dbReference type="InterPro" id="IPR027304">
    <property type="entry name" value="Trigger_fact/SurA_dom_sf"/>
</dbReference>
<feature type="signal peptide" evidence="1">
    <location>
        <begin position="1"/>
        <end position="19"/>
    </location>
</feature>
<dbReference type="KEGG" id="rbc:BN938_0849"/>
<gene>
    <name evidence="2" type="ORF">BN938_0849</name>
</gene>
<keyword evidence="1" id="KW-0732">Signal</keyword>
<name>A0A060R734_9BACT</name>
<dbReference type="Gene3D" id="1.10.4030.10">
    <property type="entry name" value="Porin chaperone SurA, peptide-binding domain"/>
    <property type="match status" value="1"/>
</dbReference>
<dbReference type="EMBL" id="HG934468">
    <property type="protein sequence ID" value="CDN30950.1"/>
    <property type="molecule type" value="Genomic_DNA"/>
</dbReference>
<feature type="chain" id="PRO_5001586349" description="Peptidyl-prolyl cis-trans isomerase" evidence="1">
    <location>
        <begin position="20"/>
        <end position="286"/>
    </location>
</feature>